<feature type="domain" description="Ricin B lectin" evidence="2">
    <location>
        <begin position="76"/>
        <end position="119"/>
    </location>
</feature>
<organism evidence="3 4">
    <name type="scientific">Streptomyces cinereospinus</name>
    <dbReference type="NCBI Taxonomy" id="285561"/>
    <lineage>
        <taxon>Bacteria</taxon>
        <taxon>Bacillati</taxon>
        <taxon>Actinomycetota</taxon>
        <taxon>Actinomycetes</taxon>
        <taxon>Kitasatosporales</taxon>
        <taxon>Streptomycetaceae</taxon>
        <taxon>Streptomyces</taxon>
    </lineage>
</organism>
<sequence length="120" mass="12906">MANTNDGLASARARGRVGGRRPKLTEDQAALAQRLHDEEVPGRSAARGTRIDIWTCDDGTNQQWVLQAAGSYTSASNRSYVLVSLGSGWVIDVPKESTEPGTALQQWAATGGTHQIWTLN</sequence>
<dbReference type="Gene3D" id="2.80.10.50">
    <property type="match status" value="2"/>
</dbReference>
<dbReference type="InterPro" id="IPR035992">
    <property type="entry name" value="Ricin_B-like_lectins"/>
</dbReference>
<protein>
    <submittedName>
        <fullName evidence="3">RICIN domain-containing protein</fullName>
    </submittedName>
</protein>
<comment type="caution">
    <text evidence="3">The sequence shown here is derived from an EMBL/GenBank/DDBJ whole genome shotgun (WGS) entry which is preliminary data.</text>
</comment>
<dbReference type="Pfam" id="PF14200">
    <property type="entry name" value="RicinB_lectin_2"/>
    <property type="match status" value="1"/>
</dbReference>
<evidence type="ECO:0000256" key="1">
    <source>
        <dbReference type="SAM" id="MobiDB-lite"/>
    </source>
</evidence>
<dbReference type="Proteomes" id="UP001589709">
    <property type="component" value="Unassembled WGS sequence"/>
</dbReference>
<gene>
    <name evidence="3" type="ORF">ACFF45_33400</name>
</gene>
<feature type="region of interest" description="Disordered" evidence="1">
    <location>
        <begin position="1"/>
        <end position="27"/>
    </location>
</feature>
<keyword evidence="4" id="KW-1185">Reference proteome</keyword>
<dbReference type="PROSITE" id="PS50231">
    <property type="entry name" value="RICIN_B_LECTIN"/>
    <property type="match status" value="1"/>
</dbReference>
<dbReference type="EMBL" id="JBHMCY010000108">
    <property type="protein sequence ID" value="MFB9467451.1"/>
    <property type="molecule type" value="Genomic_DNA"/>
</dbReference>
<reference evidence="3 4" key="1">
    <citation type="submission" date="2024-09" db="EMBL/GenBank/DDBJ databases">
        <authorList>
            <person name="Sun Q."/>
            <person name="Mori K."/>
        </authorList>
    </citation>
    <scope>NUCLEOTIDE SEQUENCE [LARGE SCALE GENOMIC DNA]</scope>
    <source>
        <strain evidence="3 4">JCM 6917</strain>
    </source>
</reference>
<name>A0ABV5NB22_9ACTN</name>
<proteinExistence type="predicted"/>
<evidence type="ECO:0000259" key="2">
    <source>
        <dbReference type="Pfam" id="PF14200"/>
    </source>
</evidence>
<dbReference type="RefSeq" id="WP_381350703.1">
    <property type="nucleotide sequence ID" value="NZ_JBHMCY010000108.1"/>
</dbReference>
<evidence type="ECO:0000313" key="3">
    <source>
        <dbReference type="EMBL" id="MFB9467451.1"/>
    </source>
</evidence>
<accession>A0ABV5NB22</accession>
<dbReference type="CDD" id="cd00161">
    <property type="entry name" value="beta-trefoil_Ricin-like"/>
    <property type="match status" value="1"/>
</dbReference>
<evidence type="ECO:0000313" key="4">
    <source>
        <dbReference type="Proteomes" id="UP001589709"/>
    </source>
</evidence>
<dbReference type="InterPro" id="IPR000772">
    <property type="entry name" value="Ricin_B_lectin"/>
</dbReference>
<feature type="compositionally biased region" description="Basic residues" evidence="1">
    <location>
        <begin position="13"/>
        <end position="22"/>
    </location>
</feature>
<dbReference type="SUPFAM" id="SSF50370">
    <property type="entry name" value="Ricin B-like lectins"/>
    <property type="match status" value="1"/>
</dbReference>